<evidence type="ECO:0000256" key="1">
    <source>
        <dbReference type="SAM" id="MobiDB-lite"/>
    </source>
</evidence>
<dbReference type="GeneID" id="35595043"/>
<name>A0A2I8VR92_9EURY</name>
<dbReference type="OrthoDB" id="333365at2157"/>
<feature type="region of interest" description="Disordered" evidence="1">
    <location>
        <begin position="1"/>
        <end position="45"/>
    </location>
</feature>
<sequence>MTNIQSDERRTDTNHTAEREPVSVSFKTGEEPEFRTPDHDPHGETFAAVSHSFTSCDGGCGISGLVPTALLEDADGLTGWPPFDVLCESCANAVVRDDYTF</sequence>
<geneLocation type="plasmid" evidence="2">
    <name>unnamed2</name>
</geneLocation>
<organism evidence="2 3">
    <name type="scientific">Salinigranum rubrum</name>
    <dbReference type="NCBI Taxonomy" id="755307"/>
    <lineage>
        <taxon>Archaea</taxon>
        <taxon>Methanobacteriati</taxon>
        <taxon>Methanobacteriota</taxon>
        <taxon>Stenosarchaea group</taxon>
        <taxon>Halobacteria</taxon>
        <taxon>Halobacteriales</taxon>
        <taxon>Haloferacaceae</taxon>
        <taxon>Salinigranum</taxon>
    </lineage>
</organism>
<proteinExistence type="predicted"/>
<accession>A0A2I8VR92</accession>
<keyword evidence="3" id="KW-1185">Reference proteome</keyword>
<dbReference type="EMBL" id="CP026311">
    <property type="protein sequence ID" value="AUV84425.1"/>
    <property type="molecule type" value="Genomic_DNA"/>
</dbReference>
<dbReference type="RefSeq" id="WP_103428107.1">
    <property type="nucleotide sequence ID" value="NZ_CP026311.1"/>
</dbReference>
<keyword evidence="2" id="KW-0614">Plasmid</keyword>
<gene>
    <name evidence="2" type="ORF">C2R22_23085</name>
</gene>
<protein>
    <submittedName>
        <fullName evidence="2">Uncharacterized protein</fullName>
    </submittedName>
</protein>
<reference evidence="2 3" key="1">
    <citation type="submission" date="2018-01" db="EMBL/GenBank/DDBJ databases">
        <title>Complete genome sequence of Salinigranum rubrum GX10T, an extremely halophilic archaeon isolated from a marine solar saltern.</title>
        <authorList>
            <person name="Han S."/>
        </authorList>
    </citation>
    <scope>NUCLEOTIDE SEQUENCE [LARGE SCALE GENOMIC DNA]</scope>
    <source>
        <strain evidence="2 3">GX10</strain>
        <plasmid evidence="3">Plasmid unnamed2</plasmid>
    </source>
</reference>
<dbReference type="KEGG" id="srub:C2R22_23085"/>
<evidence type="ECO:0000313" key="2">
    <source>
        <dbReference type="EMBL" id="AUV84425.1"/>
    </source>
</evidence>
<feature type="compositionally biased region" description="Basic and acidic residues" evidence="1">
    <location>
        <begin position="28"/>
        <end position="43"/>
    </location>
</feature>
<dbReference type="Proteomes" id="UP000236584">
    <property type="component" value="Plasmid unnamed2"/>
</dbReference>
<feature type="compositionally biased region" description="Basic and acidic residues" evidence="1">
    <location>
        <begin position="1"/>
        <end position="21"/>
    </location>
</feature>
<evidence type="ECO:0000313" key="3">
    <source>
        <dbReference type="Proteomes" id="UP000236584"/>
    </source>
</evidence>
<dbReference type="AlphaFoldDB" id="A0A2I8VR92"/>